<proteinExistence type="predicted"/>
<evidence type="ECO:0000256" key="1">
    <source>
        <dbReference type="SAM" id="Phobius"/>
    </source>
</evidence>
<dbReference type="EMBL" id="BK015760">
    <property type="protein sequence ID" value="DAE23865.1"/>
    <property type="molecule type" value="Genomic_DNA"/>
</dbReference>
<reference evidence="2" key="1">
    <citation type="journal article" date="2021" name="Proc. Natl. Acad. Sci. U.S.A.">
        <title>A Catalog of Tens of Thousands of Viruses from Human Metagenomes Reveals Hidden Associations with Chronic Diseases.</title>
        <authorList>
            <person name="Tisza M.J."/>
            <person name="Buck C.B."/>
        </authorList>
    </citation>
    <scope>NUCLEOTIDE SEQUENCE</scope>
    <source>
        <strain evidence="2">Ct9lR64</strain>
    </source>
</reference>
<keyword evidence="1" id="KW-1133">Transmembrane helix</keyword>
<feature type="transmembrane region" description="Helical" evidence="1">
    <location>
        <begin position="12"/>
        <end position="32"/>
    </location>
</feature>
<accession>A0A8S5QYH1</accession>
<sequence>MSIGNDCGFDDGLWLFAILALLGFGNNGGFGFGNNGSRIGEAYATQADIQRAVNLNSLQEGQAEIESVIRATAADTIGSIKDGNYNILGELRDVQMATASGFSSMKDCCCEIRSMIMENRYLTERQANSIISAIHAEGDATRALINSNEMNRLRDELSVARSENADYRQSQFMLGQIGKWYSNPPCYGPCGNQGCNN</sequence>
<organism evidence="2">
    <name type="scientific">Siphoviridae sp. ct9lR64</name>
    <dbReference type="NCBI Taxonomy" id="2826178"/>
    <lineage>
        <taxon>Viruses</taxon>
        <taxon>Duplodnaviria</taxon>
        <taxon>Heunggongvirae</taxon>
        <taxon>Uroviricota</taxon>
        <taxon>Caudoviricetes</taxon>
    </lineage>
</organism>
<keyword evidence="1" id="KW-0812">Transmembrane</keyword>
<keyword evidence="1" id="KW-0472">Membrane</keyword>
<name>A0A8S5QYH1_9CAUD</name>
<protein>
    <submittedName>
        <fullName evidence="2">Uncharacterized protein</fullName>
    </submittedName>
</protein>
<evidence type="ECO:0000313" key="2">
    <source>
        <dbReference type="EMBL" id="DAE23865.1"/>
    </source>
</evidence>